<dbReference type="GO" id="GO:0005886">
    <property type="term" value="C:plasma membrane"/>
    <property type="evidence" value="ECO:0007669"/>
    <property type="project" value="UniProtKB-SubCell"/>
</dbReference>
<dbReference type="InterPro" id="IPR003591">
    <property type="entry name" value="Leu-rich_rpt_typical-subtyp"/>
</dbReference>
<dbReference type="EMBL" id="BTGU01000229">
    <property type="protein sequence ID" value="GMN65374.1"/>
    <property type="molecule type" value="Genomic_DNA"/>
</dbReference>
<comment type="caution">
    <text evidence="15">The sequence shown here is derived from an EMBL/GenBank/DDBJ whole genome shotgun (WGS) entry which is preliminary data.</text>
</comment>
<dbReference type="PRINTS" id="PR00019">
    <property type="entry name" value="LEURICHRPT"/>
</dbReference>
<evidence type="ECO:0000256" key="7">
    <source>
        <dbReference type="ARBA" id="ARBA00022737"/>
    </source>
</evidence>
<dbReference type="Proteomes" id="UP001187192">
    <property type="component" value="Unassembled WGS sequence"/>
</dbReference>
<keyword evidence="5" id="KW-0812">Transmembrane</keyword>
<organism evidence="15 16">
    <name type="scientific">Ficus carica</name>
    <name type="common">Common fig</name>
    <dbReference type="NCBI Taxonomy" id="3494"/>
    <lineage>
        <taxon>Eukaryota</taxon>
        <taxon>Viridiplantae</taxon>
        <taxon>Streptophyta</taxon>
        <taxon>Embryophyta</taxon>
        <taxon>Tracheophyta</taxon>
        <taxon>Spermatophyta</taxon>
        <taxon>Magnoliopsida</taxon>
        <taxon>eudicotyledons</taxon>
        <taxon>Gunneridae</taxon>
        <taxon>Pentapetalae</taxon>
        <taxon>rosids</taxon>
        <taxon>fabids</taxon>
        <taxon>Rosales</taxon>
        <taxon>Moraceae</taxon>
        <taxon>Ficeae</taxon>
        <taxon>Ficus</taxon>
    </lineage>
</organism>
<evidence type="ECO:0000256" key="4">
    <source>
        <dbReference type="ARBA" id="ARBA00022614"/>
    </source>
</evidence>
<reference evidence="15" key="1">
    <citation type="submission" date="2023-07" db="EMBL/GenBank/DDBJ databases">
        <title>draft genome sequence of fig (Ficus carica).</title>
        <authorList>
            <person name="Takahashi T."/>
            <person name="Nishimura K."/>
        </authorList>
    </citation>
    <scope>NUCLEOTIDE SEQUENCE</scope>
</reference>
<keyword evidence="3" id="KW-1003">Cell membrane</keyword>
<evidence type="ECO:0000256" key="5">
    <source>
        <dbReference type="ARBA" id="ARBA00022692"/>
    </source>
</evidence>
<comment type="subcellular location">
    <subcellularLocation>
        <location evidence="1">Cell membrane</location>
        <topology evidence="1">Single-pass type I membrane protein</topology>
    </subcellularLocation>
</comment>
<sequence length="914" mass="102141">MVMLLVYFYIGASGSSNAAGESKIRCLEVERQALLNIKEALHEIQEGFLSTWGNEEEKRDCCEWYGVQCANNSDHVTVLDLAPWTSPIYDENYKFRRYLQGNISHSLCELKHLTYLDLSLINFNGHGIPSFIGTLTKLRYLNLSFTEMSGEIPPQLGNLSSLEVLIFRHNNDLRMKSMGWVSHLSSLRLLDLSSTNMSQVTDWTQVVTKLPHLTNLQLIACNLPNVTSSSLSLVNSSTSLAILNLKVNHLSVSIYQWVFSFSRSLVHLDLSGNALEGSIPEALGNMTSLTYLGLGYNNDLRMKSMGWVSHLSSLRLLDLSSTNMSQATDWLQVVNKLPHLMNLQLRQCNLPNVISSSLSLVYSSTSLAILDLSGNRLSVSVFQWVFSLSRSLVHLDLSSNALEGSFPKAFGNMTSLTYIGLGYNNDLRMKSMGWVSHLSSLRLLDLSRTNMSHATDWMQVINKLPHLTNLQLGWCNLPNVTSSSLSLVNSSTSLAILDLSGNRLSVSIYQWVFSFSRSLVHLDLSSNALEGSIPEALGNLTKLTYLDLGYNNLEGELPNSLGNLCMLRELIVEFNKLSGLLPFELTQSFPRCTYYSLEYLDLSYNRFRGSLPNLTIFPSLKEVFLSGNQYNGTVPETIGQLAQLESLILDGNSLEGVITEAHFSKLTKLSSLDLSDNSLTLKFNDHWVPPFQLDSIRLRSCKLGPQFPRWLQTQSKFNELYISNSGISDSIPDWLWDISPKCWRMDLSNNQINGKIKNSSMEFQSLLEIDLNSNKLEGSIPPFLFNVGALNLSTNRFSRLSSICNVINGSPLSFLDISLNQLSGEIPDCWSPFKRLKILILENNKFSGEIPTSIGSLTEITALHLGKNSLTKELPSSLKNCTNLMALACDPITSLEAFPHSYVICQIFSCWTYP</sequence>
<gene>
    <name evidence="15" type="ORF">TIFTF001_034440</name>
</gene>
<evidence type="ECO:0000256" key="6">
    <source>
        <dbReference type="ARBA" id="ARBA00022729"/>
    </source>
</evidence>
<dbReference type="InterPro" id="IPR055414">
    <property type="entry name" value="LRR_R13L4/SHOC2-like"/>
</dbReference>
<feature type="signal peptide" evidence="12">
    <location>
        <begin position="1"/>
        <end position="18"/>
    </location>
</feature>
<dbReference type="Gene3D" id="3.80.10.10">
    <property type="entry name" value="Ribonuclease Inhibitor"/>
    <property type="match status" value="5"/>
</dbReference>
<feature type="domain" description="Disease resistance R13L4/SHOC-2-like LRR" evidence="14">
    <location>
        <begin position="528"/>
        <end position="715"/>
    </location>
</feature>
<dbReference type="Pfam" id="PF08263">
    <property type="entry name" value="LRRNT_2"/>
    <property type="match status" value="1"/>
</dbReference>
<evidence type="ECO:0000313" key="16">
    <source>
        <dbReference type="Proteomes" id="UP001187192"/>
    </source>
</evidence>
<dbReference type="InterPro" id="IPR032675">
    <property type="entry name" value="LRR_dom_sf"/>
</dbReference>
<keyword evidence="10" id="KW-0675">Receptor</keyword>
<feature type="domain" description="Disease resistance R13L4/SHOC-2-like LRR" evidence="14">
    <location>
        <begin position="104"/>
        <end position="296"/>
    </location>
</feature>
<dbReference type="Pfam" id="PF23598">
    <property type="entry name" value="LRR_14"/>
    <property type="match status" value="2"/>
</dbReference>
<keyword evidence="7" id="KW-0677">Repeat</keyword>
<keyword evidence="4" id="KW-0433">Leucine-rich repeat</keyword>
<dbReference type="PANTHER" id="PTHR48063">
    <property type="entry name" value="LRR RECEPTOR-LIKE KINASE"/>
    <property type="match status" value="1"/>
</dbReference>
<accession>A0AA88J8K4</accession>
<dbReference type="FunFam" id="3.80.10.10:FF:000041">
    <property type="entry name" value="LRR receptor-like serine/threonine-protein kinase ERECTA"/>
    <property type="match status" value="1"/>
</dbReference>
<keyword evidence="6 12" id="KW-0732">Signal</keyword>
<dbReference type="InterPro" id="IPR001611">
    <property type="entry name" value="Leu-rich_rpt"/>
</dbReference>
<keyword evidence="16" id="KW-1185">Reference proteome</keyword>
<feature type="chain" id="PRO_5041635069" evidence="12">
    <location>
        <begin position="19"/>
        <end position="914"/>
    </location>
</feature>
<keyword evidence="9" id="KW-0472">Membrane</keyword>
<dbReference type="SUPFAM" id="SSF52058">
    <property type="entry name" value="L domain-like"/>
    <property type="match status" value="4"/>
</dbReference>
<comment type="similarity">
    <text evidence="2">Belongs to the RLP family.</text>
</comment>
<proteinExistence type="inferred from homology"/>
<dbReference type="InterPro" id="IPR046956">
    <property type="entry name" value="RLP23-like"/>
</dbReference>
<dbReference type="Pfam" id="PF00560">
    <property type="entry name" value="LRR_1"/>
    <property type="match status" value="2"/>
</dbReference>
<evidence type="ECO:0000256" key="11">
    <source>
        <dbReference type="ARBA" id="ARBA00023180"/>
    </source>
</evidence>
<dbReference type="InterPro" id="IPR013210">
    <property type="entry name" value="LRR_N_plant-typ"/>
</dbReference>
<dbReference type="AlphaFoldDB" id="A0AA88J8K4"/>
<dbReference type="Pfam" id="PF13855">
    <property type="entry name" value="LRR_8"/>
    <property type="match status" value="1"/>
</dbReference>
<dbReference type="FunFam" id="3.80.10.10:FF:001347">
    <property type="entry name" value="LRR receptor-like serine/threonine-protein kinase GSO2"/>
    <property type="match status" value="1"/>
</dbReference>
<evidence type="ECO:0000256" key="12">
    <source>
        <dbReference type="SAM" id="SignalP"/>
    </source>
</evidence>
<dbReference type="SMART" id="SM00369">
    <property type="entry name" value="LRR_TYP"/>
    <property type="match status" value="12"/>
</dbReference>
<evidence type="ECO:0000259" key="13">
    <source>
        <dbReference type="Pfam" id="PF08263"/>
    </source>
</evidence>
<evidence type="ECO:0000256" key="10">
    <source>
        <dbReference type="ARBA" id="ARBA00023170"/>
    </source>
</evidence>
<evidence type="ECO:0000259" key="14">
    <source>
        <dbReference type="Pfam" id="PF23598"/>
    </source>
</evidence>
<dbReference type="PANTHER" id="PTHR48063:SF101">
    <property type="entry name" value="LRR RECEPTOR-LIKE SERINE_THREONINE-PROTEIN KINASE FLS2"/>
    <property type="match status" value="1"/>
</dbReference>
<dbReference type="PROSITE" id="PS51450">
    <property type="entry name" value="LRR"/>
    <property type="match status" value="1"/>
</dbReference>
<evidence type="ECO:0000313" key="15">
    <source>
        <dbReference type="EMBL" id="GMN65374.1"/>
    </source>
</evidence>
<protein>
    <submittedName>
        <fullName evidence="15">Uncharacterized protein</fullName>
    </submittedName>
</protein>
<dbReference type="FunFam" id="3.80.10.10:FF:000383">
    <property type="entry name" value="Leucine-rich repeat receptor protein kinase EMS1"/>
    <property type="match status" value="1"/>
</dbReference>
<evidence type="ECO:0000256" key="2">
    <source>
        <dbReference type="ARBA" id="ARBA00009592"/>
    </source>
</evidence>
<keyword evidence="11" id="KW-0325">Glycoprotein</keyword>
<name>A0AA88J8K4_FICCA</name>
<evidence type="ECO:0000256" key="1">
    <source>
        <dbReference type="ARBA" id="ARBA00004251"/>
    </source>
</evidence>
<keyword evidence="8" id="KW-1133">Transmembrane helix</keyword>
<feature type="domain" description="Leucine-rich repeat-containing N-terminal plant-type" evidence="13">
    <location>
        <begin position="30"/>
        <end position="69"/>
    </location>
</feature>
<evidence type="ECO:0000256" key="3">
    <source>
        <dbReference type="ARBA" id="ARBA00022475"/>
    </source>
</evidence>
<evidence type="ECO:0000256" key="9">
    <source>
        <dbReference type="ARBA" id="ARBA00023136"/>
    </source>
</evidence>
<evidence type="ECO:0000256" key="8">
    <source>
        <dbReference type="ARBA" id="ARBA00022989"/>
    </source>
</evidence>